<dbReference type="InterPro" id="IPR057574">
    <property type="entry name" value="nSTAND_NTPase5_dom"/>
</dbReference>
<keyword evidence="3" id="KW-1185">Reference proteome</keyword>
<sequence>MAVTPEAYAAGPGAVSVGGDVHAPITTNVYGGDGPVFTVETPPPELPHEPADLAALREQPSKLLNARRRVIPFSGRTRELADLNAWRQNGPRLAAQLIYAAGGEGKTRLAARAAEHAAAAGWAVGWARHRTDTPGGGAPLTEDGHRPLLIVVDYAERWPMSHLQSLLARYSGHTGPLRVLLLARSLSWWSVADTICERLGIITGVPVPLEPLAGTDAERRELFEAACRRFAEIYGLPASTEFAVPGGPADRAYGSVLTVHMAALAVVDAEARDRRPPLGARDLSRYLLNRECHYWSVLHGEHRSATAARAAFIASITGAVPRPAGAALLARSGLPEAAGTSAQQILDAHARCYPPATAGTVLEPLYPDRLAEDFIGLTLRTDQPDSLADTWCGSALAGVFAREDGQVPGHAGRGLIFLAAAAATWPHVGAALRTLLHADPSLAVDAGGPALLAITPYADAAIAAAISRHVTERSIDLHPAAALLSCGILQVSLLLNSRRTA</sequence>
<dbReference type="RefSeq" id="WP_212988614.1">
    <property type="nucleotide sequence ID" value="NZ_BAABEA010000019.1"/>
</dbReference>
<evidence type="ECO:0000259" key="1">
    <source>
        <dbReference type="Pfam" id="PF25199"/>
    </source>
</evidence>
<evidence type="ECO:0000313" key="3">
    <source>
        <dbReference type="Proteomes" id="UP000681340"/>
    </source>
</evidence>
<comment type="caution">
    <text evidence="2">The sequence shown here is derived from an EMBL/GenBank/DDBJ whole genome shotgun (WGS) entry which is preliminary data.</text>
</comment>
<protein>
    <recommendedName>
        <fullName evidence="1">Novel STAND NTPase 5 domain-containing protein</fullName>
    </recommendedName>
</protein>
<reference evidence="2" key="1">
    <citation type="submission" date="2021-03" db="EMBL/GenBank/DDBJ databases">
        <title>Whole genome shotgun sequence of Actinoplanes auranticolor NBRC 12245.</title>
        <authorList>
            <person name="Komaki H."/>
            <person name="Tamura T."/>
        </authorList>
    </citation>
    <scope>NUCLEOTIDE SEQUENCE</scope>
    <source>
        <strain evidence="2">NBRC 12245</strain>
    </source>
</reference>
<dbReference type="Pfam" id="PF25199">
    <property type="entry name" value="nSTAND_NTPase5"/>
    <property type="match status" value="1"/>
</dbReference>
<dbReference type="Proteomes" id="UP000681340">
    <property type="component" value="Unassembled WGS sequence"/>
</dbReference>
<dbReference type="AlphaFoldDB" id="A0A919S7X2"/>
<accession>A0A919S7X2</accession>
<gene>
    <name evidence="2" type="ORF">Aau02nite_26030</name>
</gene>
<proteinExistence type="predicted"/>
<organism evidence="2 3">
    <name type="scientific">Actinoplanes auranticolor</name>
    <dbReference type="NCBI Taxonomy" id="47988"/>
    <lineage>
        <taxon>Bacteria</taxon>
        <taxon>Bacillati</taxon>
        <taxon>Actinomycetota</taxon>
        <taxon>Actinomycetes</taxon>
        <taxon>Micromonosporales</taxon>
        <taxon>Micromonosporaceae</taxon>
        <taxon>Actinoplanes</taxon>
    </lineage>
</organism>
<feature type="domain" description="Novel STAND NTPase 5" evidence="1">
    <location>
        <begin position="85"/>
        <end position="192"/>
    </location>
</feature>
<dbReference type="EMBL" id="BOQL01000021">
    <property type="protein sequence ID" value="GIM67132.1"/>
    <property type="molecule type" value="Genomic_DNA"/>
</dbReference>
<name>A0A919S7X2_9ACTN</name>
<evidence type="ECO:0000313" key="2">
    <source>
        <dbReference type="EMBL" id="GIM67132.1"/>
    </source>
</evidence>